<sequence>MRHDSNKIFDADNQSKKIKVLESDLKDQPKQEEPEFVHRDGGWGWLVVLCTGYCFGILIGMCNNYALIYVELERVYIGTDNHVTYAGWIGSMSVGIQYIFCVFGSILIDLFTPLKIGLLGGIISTLSLFSCAFVEKLTVYFFTYGLLFGIGQSFLLASTLSILPHYFDKRLSLANGIMNLIGSIIIVILPIFTSIIINAYGLKTTFFFLTALNAVPIFLVMSFKSRLPKPKDLTLKKELKNSLGIDVLRKKMFVAWCFITFIGKFGYFIPILNIDHYAKLTFPDKPPVIVNVVFSTFAGIAGIAFGKLGDYTIKYFNHVHYHTFVYIAYGIVQIFIPFATDYTSFMIQIVILGIIDGILLAFIVPISVDLVGSSKLGNQAIGYYHISMSATSIAGPAVAGKIYEIYKSYDIAFYIGGITSLFAGLIMVILYLIIDHYENKKLKVNEQVKLNQINKIVGF</sequence>
<dbReference type="EMBL" id="REGN01005945">
    <property type="protein sequence ID" value="RNA11488.1"/>
    <property type="molecule type" value="Genomic_DNA"/>
</dbReference>
<dbReference type="Pfam" id="PF07690">
    <property type="entry name" value="MFS_1"/>
    <property type="match status" value="1"/>
</dbReference>
<feature type="transmembrane region" description="Helical" evidence="1">
    <location>
        <begin position="118"/>
        <end position="135"/>
    </location>
</feature>
<dbReference type="InterPro" id="IPR036259">
    <property type="entry name" value="MFS_trans_sf"/>
</dbReference>
<comment type="caution">
    <text evidence="2">The sequence shown here is derived from an EMBL/GenBank/DDBJ whole genome shotgun (WGS) entry which is preliminary data.</text>
</comment>
<feature type="transmembrane region" description="Helical" evidence="1">
    <location>
        <begin position="43"/>
        <end position="68"/>
    </location>
</feature>
<dbReference type="SUPFAM" id="SSF103473">
    <property type="entry name" value="MFS general substrate transporter"/>
    <property type="match status" value="1"/>
</dbReference>
<dbReference type="PANTHER" id="PTHR11360">
    <property type="entry name" value="MONOCARBOXYLATE TRANSPORTER"/>
    <property type="match status" value="1"/>
</dbReference>
<evidence type="ECO:0000313" key="2">
    <source>
        <dbReference type="EMBL" id="RNA11488.1"/>
    </source>
</evidence>
<name>A0A3M7QKK3_BRAPC</name>
<reference evidence="2 3" key="1">
    <citation type="journal article" date="2018" name="Sci. Rep.">
        <title>Genomic signatures of local adaptation to the degree of environmental predictability in rotifers.</title>
        <authorList>
            <person name="Franch-Gras L."/>
            <person name="Hahn C."/>
            <person name="Garcia-Roger E.M."/>
            <person name="Carmona M.J."/>
            <person name="Serra M."/>
            <person name="Gomez A."/>
        </authorList>
    </citation>
    <scope>NUCLEOTIDE SEQUENCE [LARGE SCALE GENOMIC DNA]</scope>
    <source>
        <strain evidence="2">HYR1</strain>
    </source>
</reference>
<evidence type="ECO:0000256" key="1">
    <source>
        <dbReference type="SAM" id="Phobius"/>
    </source>
</evidence>
<dbReference type="AlphaFoldDB" id="A0A3M7QKK3"/>
<dbReference type="InterPro" id="IPR011701">
    <property type="entry name" value="MFS"/>
</dbReference>
<feature type="transmembrane region" description="Helical" evidence="1">
    <location>
        <begin position="206"/>
        <end position="223"/>
    </location>
</feature>
<accession>A0A3M7QKK3</accession>
<dbReference type="GO" id="GO:0022857">
    <property type="term" value="F:transmembrane transporter activity"/>
    <property type="evidence" value="ECO:0007669"/>
    <property type="project" value="InterPro"/>
</dbReference>
<evidence type="ECO:0000313" key="3">
    <source>
        <dbReference type="Proteomes" id="UP000276133"/>
    </source>
</evidence>
<dbReference type="InterPro" id="IPR050327">
    <property type="entry name" value="Proton-linked_MCT"/>
</dbReference>
<gene>
    <name evidence="2" type="ORF">BpHYR1_048876</name>
</gene>
<feature type="transmembrane region" description="Helical" evidence="1">
    <location>
        <begin position="141"/>
        <end position="164"/>
    </location>
</feature>
<keyword evidence="1" id="KW-0472">Membrane</keyword>
<feature type="transmembrane region" description="Helical" evidence="1">
    <location>
        <begin position="252"/>
        <end position="269"/>
    </location>
</feature>
<organism evidence="2 3">
    <name type="scientific">Brachionus plicatilis</name>
    <name type="common">Marine rotifer</name>
    <name type="synonym">Brachionus muelleri</name>
    <dbReference type="NCBI Taxonomy" id="10195"/>
    <lineage>
        <taxon>Eukaryota</taxon>
        <taxon>Metazoa</taxon>
        <taxon>Spiralia</taxon>
        <taxon>Gnathifera</taxon>
        <taxon>Rotifera</taxon>
        <taxon>Eurotatoria</taxon>
        <taxon>Monogononta</taxon>
        <taxon>Pseudotrocha</taxon>
        <taxon>Ploima</taxon>
        <taxon>Brachionidae</taxon>
        <taxon>Brachionus</taxon>
    </lineage>
</organism>
<feature type="transmembrane region" description="Helical" evidence="1">
    <location>
        <begin position="345"/>
        <end position="368"/>
    </location>
</feature>
<dbReference type="Proteomes" id="UP000276133">
    <property type="component" value="Unassembled WGS sequence"/>
</dbReference>
<keyword evidence="3" id="KW-1185">Reference proteome</keyword>
<feature type="transmembrane region" description="Helical" evidence="1">
    <location>
        <begin position="411"/>
        <end position="434"/>
    </location>
</feature>
<dbReference type="Gene3D" id="1.20.1250.20">
    <property type="entry name" value="MFS general substrate transporter like domains"/>
    <property type="match status" value="2"/>
</dbReference>
<feature type="transmembrane region" description="Helical" evidence="1">
    <location>
        <begin position="321"/>
        <end position="339"/>
    </location>
</feature>
<feature type="transmembrane region" description="Helical" evidence="1">
    <location>
        <begin position="380"/>
        <end position="399"/>
    </location>
</feature>
<proteinExistence type="predicted"/>
<feature type="transmembrane region" description="Helical" evidence="1">
    <location>
        <begin position="88"/>
        <end position="111"/>
    </location>
</feature>
<dbReference type="PANTHER" id="PTHR11360:SF251">
    <property type="entry name" value="MAJOR FACILITATOR SUPERFAMILY (MFS) PROFILE DOMAIN-CONTAINING PROTEIN"/>
    <property type="match status" value="1"/>
</dbReference>
<dbReference type="OrthoDB" id="6499973at2759"/>
<feature type="transmembrane region" description="Helical" evidence="1">
    <location>
        <begin position="289"/>
        <end position="309"/>
    </location>
</feature>
<keyword evidence="1" id="KW-0812">Transmembrane</keyword>
<feature type="transmembrane region" description="Helical" evidence="1">
    <location>
        <begin position="176"/>
        <end position="200"/>
    </location>
</feature>
<protein>
    <submittedName>
        <fullName evidence="2">Monocarboxylate transporter 10-like</fullName>
    </submittedName>
</protein>
<keyword evidence="1" id="KW-1133">Transmembrane helix</keyword>